<evidence type="ECO:0000313" key="2">
    <source>
        <dbReference type="WBParaSite" id="L893_g1169.t1"/>
    </source>
</evidence>
<dbReference type="WBParaSite" id="L893_g1169.t1">
    <property type="protein sequence ID" value="L893_g1169.t1"/>
    <property type="gene ID" value="L893_g1169"/>
</dbReference>
<name>A0A1I7Y165_9BILA</name>
<dbReference type="AlphaFoldDB" id="A0A1I7Y165"/>
<keyword evidence="1" id="KW-1185">Reference proteome</keyword>
<reference evidence="2" key="1">
    <citation type="submission" date="2016-11" db="UniProtKB">
        <authorList>
            <consortium name="WormBaseParasite"/>
        </authorList>
    </citation>
    <scope>IDENTIFICATION</scope>
</reference>
<organism evidence="1 2">
    <name type="scientific">Steinernema glaseri</name>
    <dbReference type="NCBI Taxonomy" id="37863"/>
    <lineage>
        <taxon>Eukaryota</taxon>
        <taxon>Metazoa</taxon>
        <taxon>Ecdysozoa</taxon>
        <taxon>Nematoda</taxon>
        <taxon>Chromadorea</taxon>
        <taxon>Rhabditida</taxon>
        <taxon>Tylenchina</taxon>
        <taxon>Panagrolaimomorpha</taxon>
        <taxon>Strongyloidoidea</taxon>
        <taxon>Steinernematidae</taxon>
        <taxon>Steinernema</taxon>
    </lineage>
</organism>
<protein>
    <submittedName>
        <fullName evidence="2">Secreted protein</fullName>
    </submittedName>
</protein>
<dbReference type="Proteomes" id="UP000095287">
    <property type="component" value="Unplaced"/>
</dbReference>
<accession>A0A1I7Y165</accession>
<proteinExistence type="predicted"/>
<sequence length="78" mass="8848">MLGLDIVLGIAVFLVQRRVNYATMGKGQLIVFDTGRLLVLEWQRRLIRVQEDLFVLKNPQKLNKKVVLGVTPLRTSAS</sequence>
<evidence type="ECO:0000313" key="1">
    <source>
        <dbReference type="Proteomes" id="UP000095287"/>
    </source>
</evidence>